<evidence type="ECO:0000313" key="2">
    <source>
        <dbReference type="Proteomes" id="UP001054889"/>
    </source>
</evidence>
<accession>A0AAV5FCS8</accession>
<comment type="caution">
    <text evidence="1">The sequence shown here is derived from an EMBL/GenBank/DDBJ whole genome shotgun (WGS) entry which is preliminary data.</text>
</comment>
<evidence type="ECO:0000313" key="1">
    <source>
        <dbReference type="EMBL" id="GJN32688.1"/>
    </source>
</evidence>
<keyword evidence="2" id="KW-1185">Reference proteome</keyword>
<name>A0AAV5FCS8_ELECO</name>
<dbReference type="PANTHER" id="PTHR31264">
    <property type="entry name" value="OS07G0554500 PROTEIN-RELATED"/>
    <property type="match status" value="1"/>
</dbReference>
<dbReference type="PANTHER" id="PTHR31264:SF29">
    <property type="entry name" value="OS07G0554500 PROTEIN"/>
    <property type="match status" value="1"/>
</dbReference>
<dbReference type="AlphaFoldDB" id="A0AAV5FCS8"/>
<evidence type="ECO:0008006" key="3">
    <source>
        <dbReference type="Google" id="ProtNLM"/>
    </source>
</evidence>
<reference evidence="1" key="2">
    <citation type="submission" date="2021-12" db="EMBL/GenBank/DDBJ databases">
        <title>Resequencing data analysis of finger millet.</title>
        <authorList>
            <person name="Hatakeyama M."/>
            <person name="Aluri S."/>
            <person name="Balachadran M.T."/>
            <person name="Sivarajan S.R."/>
            <person name="Poveda L."/>
            <person name="Shimizu-Inatsugi R."/>
            <person name="Schlapbach R."/>
            <person name="Sreeman S.M."/>
            <person name="Shimizu K.K."/>
        </authorList>
    </citation>
    <scope>NUCLEOTIDE SEQUENCE</scope>
</reference>
<organism evidence="1 2">
    <name type="scientific">Eleusine coracana subsp. coracana</name>
    <dbReference type="NCBI Taxonomy" id="191504"/>
    <lineage>
        <taxon>Eukaryota</taxon>
        <taxon>Viridiplantae</taxon>
        <taxon>Streptophyta</taxon>
        <taxon>Embryophyta</taxon>
        <taxon>Tracheophyta</taxon>
        <taxon>Spermatophyta</taxon>
        <taxon>Magnoliopsida</taxon>
        <taxon>Liliopsida</taxon>
        <taxon>Poales</taxon>
        <taxon>Poaceae</taxon>
        <taxon>PACMAD clade</taxon>
        <taxon>Chloridoideae</taxon>
        <taxon>Cynodonteae</taxon>
        <taxon>Eleusininae</taxon>
        <taxon>Eleusine</taxon>
    </lineage>
</organism>
<proteinExistence type="predicted"/>
<protein>
    <recommendedName>
        <fullName evidence="3">F-box protein</fullName>
    </recommendedName>
</protein>
<dbReference type="Proteomes" id="UP001054889">
    <property type="component" value="Unassembled WGS sequence"/>
</dbReference>
<reference evidence="1" key="1">
    <citation type="journal article" date="2018" name="DNA Res.">
        <title>Multiple hybrid de novo genome assembly of finger millet, an orphan allotetraploid crop.</title>
        <authorList>
            <person name="Hatakeyama M."/>
            <person name="Aluri S."/>
            <person name="Balachadran M.T."/>
            <person name="Sivarajan S.R."/>
            <person name="Patrignani A."/>
            <person name="Gruter S."/>
            <person name="Poveda L."/>
            <person name="Shimizu-Inatsugi R."/>
            <person name="Baeten J."/>
            <person name="Francoijs K.J."/>
            <person name="Nataraja K.N."/>
            <person name="Reddy Y.A.N."/>
            <person name="Phadnis S."/>
            <person name="Ravikumar R.L."/>
            <person name="Schlapbach R."/>
            <person name="Sreeman S.M."/>
            <person name="Shimizu K.K."/>
        </authorList>
    </citation>
    <scope>NUCLEOTIDE SEQUENCE</scope>
</reference>
<dbReference type="EMBL" id="BQKI01000084">
    <property type="protein sequence ID" value="GJN32688.1"/>
    <property type="molecule type" value="Genomic_DNA"/>
</dbReference>
<sequence>MTTRSSRLELEAAWEKLTRSDDLLADILIRLPTLADLGRAAASYVAFRRVVTSHHFHRRLRALHPPSLLGVHALSTGEFYPVESPNSSAPAARDLAACADFGFSFLPAQQGSSWMARDIQDGRFFLVDSDAGNGDAAFTMLAVCDPLHRSYVLLPPIPEELAVAVEQPHLVNVKERRCEVFFLPCSEEEYAAAAATGSPDPFRVMWMAQCPAKLVVFLFSSATGQWQAVASPSWQELNPDMPATTDTSSLSCRNYAQGCFFWLLSNPPNDRKLLVLNTRTMEFTAGKCPDQKGEFAIIMELGESKLQMFFLRGSILSRFSGNRQNEGTYQWTPLKSFTMLALPCKYNMLGAFGGNMLLQIIMADDDGCTVGSGCFWIDFKSSVSVHGHSVRGVLGDEFHPPSALHIGYPPSLSPPAI</sequence>
<gene>
    <name evidence="1" type="primary">gb21210</name>
    <name evidence="1" type="ORF">PR202_gb21210</name>
</gene>